<name>A0A8S3RK14_MYTED</name>
<gene>
    <name evidence="2" type="ORF">MEDL_22678</name>
</gene>
<evidence type="ECO:0000313" key="3">
    <source>
        <dbReference type="Proteomes" id="UP000683360"/>
    </source>
</evidence>
<evidence type="ECO:0000256" key="1">
    <source>
        <dbReference type="SAM" id="MobiDB-lite"/>
    </source>
</evidence>
<sequence>MPNKRNAIGSQSRAMGKKRRTTSRTGGNRVQHEEIAQKTELAGEELSRKQKRTDTWEPRESSILKSALQLPKIFKEQIMKEVKLGRIAGPFRYPPFPTLQASPMGLVSKKDGDVIDKDHCSVQYRSVDEAACLINRHTTFARLSQCDVKAAFPLLPIAPHDFDLLGMKISG</sequence>
<feature type="region of interest" description="Disordered" evidence="1">
    <location>
        <begin position="1"/>
        <end position="58"/>
    </location>
</feature>
<proteinExistence type="predicted"/>
<feature type="compositionally biased region" description="Basic and acidic residues" evidence="1">
    <location>
        <begin position="45"/>
        <end position="58"/>
    </location>
</feature>
<dbReference type="OrthoDB" id="5987432at2759"/>
<comment type="caution">
    <text evidence="2">The sequence shown here is derived from an EMBL/GenBank/DDBJ whole genome shotgun (WGS) entry which is preliminary data.</text>
</comment>
<protein>
    <submittedName>
        <fullName evidence="2">Uncharacterized protein</fullName>
    </submittedName>
</protein>
<keyword evidence="3" id="KW-1185">Reference proteome</keyword>
<reference evidence="2" key="1">
    <citation type="submission" date="2021-03" db="EMBL/GenBank/DDBJ databases">
        <authorList>
            <person name="Bekaert M."/>
        </authorList>
    </citation>
    <scope>NUCLEOTIDE SEQUENCE</scope>
</reference>
<dbReference type="EMBL" id="CAJPWZ010001111">
    <property type="protein sequence ID" value="CAG2208508.1"/>
    <property type="molecule type" value="Genomic_DNA"/>
</dbReference>
<dbReference type="AlphaFoldDB" id="A0A8S3RK14"/>
<evidence type="ECO:0000313" key="2">
    <source>
        <dbReference type="EMBL" id="CAG2208508.1"/>
    </source>
</evidence>
<organism evidence="2 3">
    <name type="scientific">Mytilus edulis</name>
    <name type="common">Blue mussel</name>
    <dbReference type="NCBI Taxonomy" id="6550"/>
    <lineage>
        <taxon>Eukaryota</taxon>
        <taxon>Metazoa</taxon>
        <taxon>Spiralia</taxon>
        <taxon>Lophotrochozoa</taxon>
        <taxon>Mollusca</taxon>
        <taxon>Bivalvia</taxon>
        <taxon>Autobranchia</taxon>
        <taxon>Pteriomorphia</taxon>
        <taxon>Mytilida</taxon>
        <taxon>Mytiloidea</taxon>
        <taxon>Mytilidae</taxon>
        <taxon>Mytilinae</taxon>
        <taxon>Mytilus</taxon>
    </lineage>
</organism>
<dbReference type="Proteomes" id="UP000683360">
    <property type="component" value="Unassembled WGS sequence"/>
</dbReference>
<accession>A0A8S3RK14</accession>